<accession>A0A1H2CVH2</accession>
<reference evidence="1 2" key="1">
    <citation type="submission" date="2016-10" db="EMBL/GenBank/DDBJ databases">
        <authorList>
            <person name="de Groot N.N."/>
        </authorList>
    </citation>
    <scope>NUCLEOTIDE SEQUENCE [LARGE SCALE GENOMIC DNA]</scope>
    <source>
        <strain evidence="1 2">DSM 43941</strain>
    </source>
</reference>
<evidence type="ECO:0000313" key="2">
    <source>
        <dbReference type="Proteomes" id="UP000198688"/>
    </source>
</evidence>
<sequence>MIAITVLDLLSMPRACHPSSPPALGMPGFGTQILLPDDESTFTVTTWTDERWRAWNHKVINVRGTLTGPAARLDGRGLFALIPGCRSFQRGARPGGRELGFHQDTTLTALRALPHSCGAQPGQRCDLPPYVRRCIAPTTTAVPA</sequence>
<dbReference type="STRING" id="113562.SAMN04489716_6907"/>
<dbReference type="EMBL" id="LT629758">
    <property type="protein sequence ID" value="SDT74202.1"/>
    <property type="molecule type" value="Genomic_DNA"/>
</dbReference>
<name>A0A1H2CVH2_9ACTN</name>
<organism evidence="1 2">
    <name type="scientific">Actinoplanes derwentensis</name>
    <dbReference type="NCBI Taxonomy" id="113562"/>
    <lineage>
        <taxon>Bacteria</taxon>
        <taxon>Bacillati</taxon>
        <taxon>Actinomycetota</taxon>
        <taxon>Actinomycetes</taxon>
        <taxon>Micromonosporales</taxon>
        <taxon>Micromonosporaceae</taxon>
        <taxon>Actinoplanes</taxon>
    </lineage>
</organism>
<proteinExistence type="predicted"/>
<dbReference type="Proteomes" id="UP000198688">
    <property type="component" value="Chromosome I"/>
</dbReference>
<evidence type="ECO:0000313" key="1">
    <source>
        <dbReference type="EMBL" id="SDT74202.1"/>
    </source>
</evidence>
<dbReference type="AlphaFoldDB" id="A0A1H2CVH2"/>
<dbReference type="RefSeq" id="WP_092550687.1">
    <property type="nucleotide sequence ID" value="NZ_BOMJ01000003.1"/>
</dbReference>
<gene>
    <name evidence="1" type="ORF">SAMN04489716_6907</name>
</gene>
<keyword evidence="2" id="KW-1185">Reference proteome</keyword>
<protein>
    <submittedName>
        <fullName evidence="1">Uncharacterized protein</fullName>
    </submittedName>
</protein>